<feature type="transmembrane region" description="Helical" evidence="1">
    <location>
        <begin position="77"/>
        <end position="100"/>
    </location>
</feature>
<feature type="transmembrane region" description="Helical" evidence="1">
    <location>
        <begin position="26"/>
        <end position="56"/>
    </location>
</feature>
<dbReference type="KEGG" id="svp:Pan189_42330"/>
<reference evidence="2 3" key="1">
    <citation type="submission" date="2019-02" db="EMBL/GenBank/DDBJ databases">
        <title>Deep-cultivation of Planctomycetes and their phenomic and genomic characterization uncovers novel biology.</title>
        <authorList>
            <person name="Wiegand S."/>
            <person name="Jogler M."/>
            <person name="Boedeker C."/>
            <person name="Pinto D."/>
            <person name="Vollmers J."/>
            <person name="Rivas-Marin E."/>
            <person name="Kohn T."/>
            <person name="Peeters S.H."/>
            <person name="Heuer A."/>
            <person name="Rast P."/>
            <person name="Oberbeckmann S."/>
            <person name="Bunk B."/>
            <person name="Jeske O."/>
            <person name="Meyerdierks A."/>
            <person name="Storesund J.E."/>
            <person name="Kallscheuer N."/>
            <person name="Luecker S."/>
            <person name="Lage O.M."/>
            <person name="Pohl T."/>
            <person name="Merkel B.J."/>
            <person name="Hornburger P."/>
            <person name="Mueller R.-W."/>
            <person name="Bruemmer F."/>
            <person name="Labrenz M."/>
            <person name="Spormann A.M."/>
            <person name="Op den Camp H."/>
            <person name="Overmann J."/>
            <person name="Amann R."/>
            <person name="Jetten M.S.M."/>
            <person name="Mascher T."/>
            <person name="Medema M.H."/>
            <person name="Devos D.P."/>
            <person name="Kaster A.-K."/>
            <person name="Ovreas L."/>
            <person name="Rohde M."/>
            <person name="Galperin M.Y."/>
            <person name="Jogler C."/>
        </authorList>
    </citation>
    <scope>NUCLEOTIDE SEQUENCE [LARGE SCALE GENOMIC DNA]</scope>
    <source>
        <strain evidence="2 3">Pan189</strain>
    </source>
</reference>
<evidence type="ECO:0000313" key="2">
    <source>
        <dbReference type="EMBL" id="QDT39821.1"/>
    </source>
</evidence>
<keyword evidence="1" id="KW-0812">Transmembrane</keyword>
<feature type="transmembrane region" description="Helical" evidence="1">
    <location>
        <begin position="120"/>
        <end position="144"/>
    </location>
</feature>
<evidence type="ECO:0000256" key="1">
    <source>
        <dbReference type="SAM" id="Phobius"/>
    </source>
</evidence>
<keyword evidence="1" id="KW-1133">Transmembrane helix</keyword>
<dbReference type="RefSeq" id="WP_145365933.1">
    <property type="nucleotide sequence ID" value="NZ_CP036268.1"/>
</dbReference>
<protein>
    <submittedName>
        <fullName evidence="2">Uncharacterized protein</fullName>
    </submittedName>
</protein>
<sequence>MSDPHAETDALWRANRREERDDALRFHILAIATIELLTVWFYGIGLLFAVAAAIPLSRKLRNLREDVSIPATLTERFGYFALTVVVLQSVAVAAGTGFAVPCISGLFLASTVLRPINSTVFALCFSLGGIVLSFTLLGFTLWYATRIWIRILTPDYQQPEEIKRD</sequence>
<keyword evidence="1" id="KW-0472">Membrane</keyword>
<dbReference type="AlphaFoldDB" id="A0A517R7M2"/>
<proteinExistence type="predicted"/>
<keyword evidence="3" id="KW-1185">Reference proteome</keyword>
<organism evidence="2 3">
    <name type="scientific">Stratiformator vulcanicus</name>
    <dbReference type="NCBI Taxonomy" id="2527980"/>
    <lineage>
        <taxon>Bacteria</taxon>
        <taxon>Pseudomonadati</taxon>
        <taxon>Planctomycetota</taxon>
        <taxon>Planctomycetia</taxon>
        <taxon>Planctomycetales</taxon>
        <taxon>Planctomycetaceae</taxon>
        <taxon>Stratiformator</taxon>
    </lineage>
</organism>
<dbReference type="Proteomes" id="UP000317318">
    <property type="component" value="Chromosome"/>
</dbReference>
<accession>A0A517R7M2</accession>
<gene>
    <name evidence="2" type="ORF">Pan189_42330</name>
</gene>
<evidence type="ECO:0000313" key="3">
    <source>
        <dbReference type="Proteomes" id="UP000317318"/>
    </source>
</evidence>
<name>A0A517R7M2_9PLAN</name>
<dbReference type="EMBL" id="CP036268">
    <property type="protein sequence ID" value="QDT39821.1"/>
    <property type="molecule type" value="Genomic_DNA"/>
</dbReference>